<accession>A0ABQ1C0S7</accession>
<evidence type="ECO:0000313" key="2">
    <source>
        <dbReference type="Proteomes" id="UP000465240"/>
    </source>
</evidence>
<gene>
    <name evidence="1" type="ORF">MPRG_12950</name>
</gene>
<reference evidence="1 2" key="1">
    <citation type="journal article" date="2019" name="Emerg. Microbes Infect.">
        <title>Comprehensive subspecies identification of 175 nontuberculous mycobacteria species based on 7547 genomic profiles.</title>
        <authorList>
            <person name="Matsumoto Y."/>
            <person name="Kinjo T."/>
            <person name="Motooka D."/>
            <person name="Nabeya D."/>
            <person name="Jung N."/>
            <person name="Uechi K."/>
            <person name="Horii T."/>
            <person name="Iida T."/>
            <person name="Fujita J."/>
            <person name="Nakamura S."/>
        </authorList>
    </citation>
    <scope>NUCLEOTIDE SEQUENCE [LARGE SCALE GENOMIC DNA]</scope>
    <source>
        <strain evidence="1 2">JCM 18565</strain>
    </source>
</reference>
<name>A0ABQ1C0S7_9MYCO</name>
<dbReference type="SUPFAM" id="SSF55961">
    <property type="entry name" value="Bet v1-like"/>
    <property type="match status" value="1"/>
</dbReference>
<dbReference type="InterPro" id="IPR023393">
    <property type="entry name" value="START-like_dom_sf"/>
</dbReference>
<dbReference type="Proteomes" id="UP000465240">
    <property type="component" value="Unassembled WGS sequence"/>
</dbReference>
<evidence type="ECO:0000313" key="1">
    <source>
        <dbReference type="EMBL" id="GFG78019.1"/>
    </source>
</evidence>
<organism evidence="1 2">
    <name type="scientific">Mycobacterium paragordonae</name>
    <dbReference type="NCBI Taxonomy" id="1389713"/>
    <lineage>
        <taxon>Bacteria</taxon>
        <taxon>Bacillati</taxon>
        <taxon>Actinomycetota</taxon>
        <taxon>Actinomycetes</taxon>
        <taxon>Mycobacteriales</taxon>
        <taxon>Mycobacteriaceae</taxon>
        <taxon>Mycobacterium</taxon>
    </lineage>
</organism>
<keyword evidence="2" id="KW-1185">Reference proteome</keyword>
<dbReference type="EMBL" id="BLKX01000001">
    <property type="protein sequence ID" value="GFG78019.1"/>
    <property type="molecule type" value="Genomic_DNA"/>
</dbReference>
<dbReference type="InterPro" id="IPR019587">
    <property type="entry name" value="Polyketide_cyclase/dehydratase"/>
</dbReference>
<sequence length="174" mass="18664">MLVARFPVKVFRTTDRSSGMVLDGGVGDISRSRTIAAQPQAIWDVLADFGALSSWADGIDHSCILNHGPDGGPLGTTRRVQVGPNTLVERITEFDPPATLAYDIEGLPARLRRVANRWTLRAVGAQTAVALISTVEVGTGRPARMAEWVALRVLAKQSDALLTGLAQRTENAHV</sequence>
<dbReference type="CDD" id="cd07821">
    <property type="entry name" value="PYR_PYL_RCAR_like"/>
    <property type="match status" value="1"/>
</dbReference>
<dbReference type="Pfam" id="PF10604">
    <property type="entry name" value="Polyketide_cyc2"/>
    <property type="match status" value="1"/>
</dbReference>
<protein>
    <submittedName>
        <fullName evidence="1">MxaD family protein</fullName>
    </submittedName>
</protein>
<proteinExistence type="predicted"/>
<comment type="caution">
    <text evidence="1">The sequence shown here is derived from an EMBL/GenBank/DDBJ whole genome shotgun (WGS) entry which is preliminary data.</text>
</comment>
<dbReference type="Gene3D" id="3.30.530.20">
    <property type="match status" value="1"/>
</dbReference>